<accession>A0AAF0DK16</accession>
<feature type="compositionally biased region" description="Polar residues" evidence="1">
    <location>
        <begin position="413"/>
        <end position="432"/>
    </location>
</feature>
<dbReference type="AlphaFoldDB" id="A0AAF0DK16"/>
<keyword evidence="3" id="KW-1185">Reference proteome</keyword>
<feature type="compositionally biased region" description="Polar residues" evidence="1">
    <location>
        <begin position="368"/>
        <end position="377"/>
    </location>
</feature>
<proteinExistence type="predicted"/>
<reference evidence="2" key="1">
    <citation type="submission" date="2023-03" db="EMBL/GenBank/DDBJ databases">
        <title>Emydomyces testavorans Genome Sequence.</title>
        <authorList>
            <person name="Hoyer L."/>
        </authorList>
    </citation>
    <scope>NUCLEOTIDE SEQUENCE</scope>
    <source>
        <strain evidence="2">16-2883</strain>
    </source>
</reference>
<feature type="region of interest" description="Disordered" evidence="1">
    <location>
        <begin position="368"/>
        <end position="435"/>
    </location>
</feature>
<dbReference type="EMBL" id="CP120629">
    <property type="protein sequence ID" value="WEW59633.1"/>
    <property type="molecule type" value="Genomic_DNA"/>
</dbReference>
<dbReference type="Proteomes" id="UP001219355">
    <property type="component" value="Chromosome 3"/>
</dbReference>
<name>A0AAF0DK16_9EURO</name>
<organism evidence="2 3">
    <name type="scientific">Emydomyces testavorans</name>
    <dbReference type="NCBI Taxonomy" id="2070801"/>
    <lineage>
        <taxon>Eukaryota</taxon>
        <taxon>Fungi</taxon>
        <taxon>Dikarya</taxon>
        <taxon>Ascomycota</taxon>
        <taxon>Pezizomycotina</taxon>
        <taxon>Eurotiomycetes</taxon>
        <taxon>Eurotiomycetidae</taxon>
        <taxon>Onygenales</taxon>
        <taxon>Nannizziopsiaceae</taxon>
        <taxon>Emydomyces</taxon>
    </lineage>
</organism>
<evidence type="ECO:0000313" key="3">
    <source>
        <dbReference type="Proteomes" id="UP001219355"/>
    </source>
</evidence>
<evidence type="ECO:0000256" key="1">
    <source>
        <dbReference type="SAM" id="MobiDB-lite"/>
    </source>
</evidence>
<protein>
    <submittedName>
        <fullName evidence="2">Uncharacterized protein</fullName>
    </submittedName>
</protein>
<evidence type="ECO:0000313" key="2">
    <source>
        <dbReference type="EMBL" id="WEW59633.1"/>
    </source>
</evidence>
<gene>
    <name evidence="2" type="ORF">PRK78_005112</name>
</gene>
<sequence length="452" mass="50230">MNNISEKHPGLYKRPFFYLPSRAASPAASPSSPNALYRTIFKNRPLSMSNVPRFSMRFDSAEISRIFDFGRATRTHTASLGSSGSDLLQSSTGHVANESSEVFHDDLCCAEGSAQSIMSFRGGTAWRQLDTDRAQLCLDLFWSSQKENPFRPDIMPILELAPLSNFRRLRVLKLTGMLQSYQVYIWQAVWLNPALEDLHLEMALEPCIRQTFRASWPKIKGNWFPRTAAASAESTKTELTFSYNSGKNGQGELQRRVGFGEYLDKHAIATAREAAEALGPIPEKLPIVKLTLMGFVVDSDPFFLWFNPHRLRNIDFKDHCVDAGFALPASMSEQVVVSWPEEDHIKEAMSVRSVRPEEIKCIDLGSTKKSAANNHSGNKGGVQSKGRAFADDPCEGAASNPSRSPGKLRKRNGNQGRDSPAHNTQAFSSGETSRGIAGWLNLGGRQFLRKKN</sequence>